<organism evidence="13 14">
    <name type="scientific">Tibeticola sediminis</name>
    <dbReference type="NCBI Taxonomy" id="1917811"/>
    <lineage>
        <taxon>Bacteria</taxon>
        <taxon>Pseudomonadati</taxon>
        <taxon>Pseudomonadota</taxon>
        <taxon>Betaproteobacteria</taxon>
        <taxon>Burkholderiales</taxon>
        <taxon>Comamonadaceae</taxon>
        <taxon>Tibeticola</taxon>
    </lineage>
</organism>
<comment type="subunit">
    <text evidence="3">Monomer.</text>
</comment>
<protein>
    <recommendedName>
        <fullName evidence="4">Outer-membrane lipoprotein LolB</fullName>
    </recommendedName>
</protein>
<evidence type="ECO:0000256" key="4">
    <source>
        <dbReference type="ARBA" id="ARBA00016202"/>
    </source>
</evidence>
<keyword evidence="7" id="KW-0653">Protein transport</keyword>
<evidence type="ECO:0000256" key="5">
    <source>
        <dbReference type="ARBA" id="ARBA00022448"/>
    </source>
</evidence>
<dbReference type="SUPFAM" id="SSF89392">
    <property type="entry name" value="Prokaryotic lipoproteins and lipoprotein localization factors"/>
    <property type="match status" value="1"/>
</dbReference>
<evidence type="ECO:0000256" key="7">
    <source>
        <dbReference type="ARBA" id="ARBA00022927"/>
    </source>
</evidence>
<dbReference type="AlphaFoldDB" id="A0A3N4VJ02"/>
<keyword evidence="6" id="KW-0732">Signal</keyword>
<comment type="subcellular location">
    <subcellularLocation>
        <location evidence="1">Cell outer membrane</location>
        <topology evidence="1">Lipid-anchor</topology>
    </subcellularLocation>
</comment>
<evidence type="ECO:0000256" key="8">
    <source>
        <dbReference type="ARBA" id="ARBA00023136"/>
    </source>
</evidence>
<comment type="similarity">
    <text evidence="2">Belongs to the LolB family.</text>
</comment>
<evidence type="ECO:0000256" key="10">
    <source>
        <dbReference type="ARBA" id="ARBA00023186"/>
    </source>
</evidence>
<keyword evidence="9" id="KW-0564">Palmitate</keyword>
<evidence type="ECO:0000256" key="1">
    <source>
        <dbReference type="ARBA" id="ARBA00004459"/>
    </source>
</evidence>
<comment type="caution">
    <text evidence="13">The sequence shown here is derived from an EMBL/GenBank/DDBJ whole genome shotgun (WGS) entry which is preliminary data.</text>
</comment>
<sequence>MKRRCWLLAAGGMLLVGCATTPRPDTIQPALGRHNHWQGRFALRVDDGQDQAFYAPFELHGNMQEAWLRLYSPIGTVLAELRWGPGGAQLNRDGRIELYDSPESMSEALLGTRIPFAAWFDWLDGIPTEAPGWAVDLANYPMGRLHAVRTDPQPSVDLRIILEDARSS</sequence>
<evidence type="ECO:0000256" key="6">
    <source>
        <dbReference type="ARBA" id="ARBA00022729"/>
    </source>
</evidence>
<reference evidence="13 14" key="1">
    <citation type="submission" date="2018-11" db="EMBL/GenBank/DDBJ databases">
        <title>Genomic Encyclopedia of Type Strains, Phase IV (KMG-IV): sequencing the most valuable type-strain genomes for metagenomic binning, comparative biology and taxonomic classification.</title>
        <authorList>
            <person name="Goeker M."/>
        </authorList>
    </citation>
    <scope>NUCLEOTIDE SEQUENCE [LARGE SCALE GENOMIC DNA]</scope>
    <source>
        <strain evidence="13 14">DSM 101684</strain>
    </source>
</reference>
<dbReference type="EMBL" id="RKQL01000001">
    <property type="protein sequence ID" value="RPE72944.1"/>
    <property type="molecule type" value="Genomic_DNA"/>
</dbReference>
<keyword evidence="8" id="KW-0472">Membrane</keyword>
<keyword evidence="12 13" id="KW-0449">Lipoprotein</keyword>
<dbReference type="Proteomes" id="UP000272193">
    <property type="component" value="Unassembled WGS sequence"/>
</dbReference>
<dbReference type="PROSITE" id="PS51257">
    <property type="entry name" value="PROKAR_LIPOPROTEIN"/>
    <property type="match status" value="1"/>
</dbReference>
<dbReference type="Gene3D" id="2.50.20.10">
    <property type="entry name" value="Lipoprotein localisation LolA/LolB/LppX"/>
    <property type="match status" value="1"/>
</dbReference>
<evidence type="ECO:0000256" key="12">
    <source>
        <dbReference type="ARBA" id="ARBA00023288"/>
    </source>
</evidence>
<keyword evidence="5" id="KW-0813">Transport</keyword>
<gene>
    <name evidence="13" type="ORF">EDC62_0653</name>
</gene>
<dbReference type="RefSeq" id="WP_124220390.1">
    <property type="nucleotide sequence ID" value="NZ_RKQL01000001.1"/>
</dbReference>
<evidence type="ECO:0000256" key="3">
    <source>
        <dbReference type="ARBA" id="ARBA00011245"/>
    </source>
</evidence>
<keyword evidence="10" id="KW-0143">Chaperone</keyword>
<evidence type="ECO:0000256" key="11">
    <source>
        <dbReference type="ARBA" id="ARBA00023237"/>
    </source>
</evidence>
<accession>A0A3N4VJ02</accession>
<evidence type="ECO:0000256" key="9">
    <source>
        <dbReference type="ARBA" id="ARBA00023139"/>
    </source>
</evidence>
<dbReference type="InterPro" id="IPR004565">
    <property type="entry name" value="OM_lipoprot_LolB"/>
</dbReference>
<dbReference type="GO" id="GO:0015031">
    <property type="term" value="P:protein transport"/>
    <property type="evidence" value="ECO:0007669"/>
    <property type="project" value="UniProtKB-KW"/>
</dbReference>
<dbReference type="Pfam" id="PF03550">
    <property type="entry name" value="LolB"/>
    <property type="match status" value="1"/>
</dbReference>
<proteinExistence type="inferred from homology"/>
<evidence type="ECO:0000313" key="13">
    <source>
        <dbReference type="EMBL" id="RPE72944.1"/>
    </source>
</evidence>
<keyword evidence="14" id="KW-1185">Reference proteome</keyword>
<evidence type="ECO:0000256" key="2">
    <source>
        <dbReference type="ARBA" id="ARBA00009696"/>
    </source>
</evidence>
<name>A0A3N4VJ02_9BURK</name>
<evidence type="ECO:0000313" key="14">
    <source>
        <dbReference type="Proteomes" id="UP000272193"/>
    </source>
</evidence>
<dbReference type="GO" id="GO:0009279">
    <property type="term" value="C:cell outer membrane"/>
    <property type="evidence" value="ECO:0007669"/>
    <property type="project" value="UniProtKB-SubCell"/>
</dbReference>
<dbReference type="InterPro" id="IPR029046">
    <property type="entry name" value="LolA/LolB/LppX"/>
</dbReference>
<keyword evidence="11" id="KW-0998">Cell outer membrane</keyword>
<dbReference type="OrthoDB" id="5296388at2"/>